<evidence type="ECO:0000313" key="8">
    <source>
        <dbReference type="EMBL" id="QNO55260.1"/>
    </source>
</evidence>
<dbReference type="SUPFAM" id="SSF82866">
    <property type="entry name" value="Multidrug efflux transporter AcrB transmembrane domain"/>
    <property type="match status" value="1"/>
</dbReference>
<dbReference type="PROSITE" id="PS50156">
    <property type="entry name" value="SSD"/>
    <property type="match status" value="1"/>
</dbReference>
<evidence type="ECO:0000259" key="7">
    <source>
        <dbReference type="PROSITE" id="PS50156"/>
    </source>
</evidence>
<feature type="transmembrane region" description="Helical" evidence="6">
    <location>
        <begin position="270"/>
        <end position="289"/>
    </location>
</feature>
<accession>A0A7G9ZB69</accession>
<dbReference type="EMBL" id="MT631608">
    <property type="protein sequence ID" value="QNO55260.1"/>
    <property type="molecule type" value="Genomic_DNA"/>
</dbReference>
<dbReference type="InterPro" id="IPR004869">
    <property type="entry name" value="MMPL_dom"/>
</dbReference>
<keyword evidence="3 6" id="KW-0812">Transmembrane</keyword>
<dbReference type="Gene3D" id="1.20.1640.10">
    <property type="entry name" value="Multidrug efflux transporter AcrB transmembrane domain"/>
    <property type="match status" value="1"/>
</dbReference>
<reference evidence="9" key="1">
    <citation type="submission" date="2020-06" db="EMBL/GenBank/DDBJ databases">
        <title>Unique genomic features of the anaerobic methanotrophic archaea.</title>
        <authorList>
            <person name="Chadwick G.L."/>
            <person name="Skennerton C.T."/>
            <person name="Laso-Perez R."/>
            <person name="Leu A.O."/>
            <person name="Speth D.R."/>
            <person name="Yu H."/>
            <person name="Morgan-Lang C."/>
            <person name="Hatzenpichler R."/>
            <person name="Goudeau D."/>
            <person name="Malmstrom R."/>
            <person name="Brazelton W.J."/>
            <person name="Woyke T."/>
            <person name="Hallam S.J."/>
            <person name="Tyson G.W."/>
            <person name="Wegener G."/>
            <person name="Boetius A."/>
            <person name="Orphan V."/>
        </authorList>
    </citation>
    <scope>NUCLEOTIDE SEQUENCE</scope>
</reference>
<feature type="transmembrane region" description="Helical" evidence="6">
    <location>
        <begin position="346"/>
        <end position="368"/>
    </location>
</feature>
<proteinExistence type="predicted"/>
<evidence type="ECO:0000256" key="2">
    <source>
        <dbReference type="ARBA" id="ARBA00022475"/>
    </source>
</evidence>
<dbReference type="PANTHER" id="PTHR33406">
    <property type="entry name" value="MEMBRANE PROTEIN MJ1562-RELATED"/>
    <property type="match status" value="1"/>
</dbReference>
<name>A0A7G9ZB69_9EURY</name>
<dbReference type="InterPro" id="IPR050545">
    <property type="entry name" value="Mycobact_MmpL"/>
</dbReference>
<dbReference type="InterPro" id="IPR000731">
    <property type="entry name" value="SSD"/>
</dbReference>
<protein>
    <recommendedName>
        <fullName evidence="7">SSD domain-containing protein</fullName>
    </recommendedName>
</protein>
<evidence type="ECO:0000256" key="5">
    <source>
        <dbReference type="ARBA" id="ARBA00023136"/>
    </source>
</evidence>
<dbReference type="PANTHER" id="PTHR33406:SF13">
    <property type="entry name" value="MEMBRANE PROTEIN YDFJ"/>
    <property type="match status" value="1"/>
</dbReference>
<feature type="transmembrane region" description="Helical" evidence="6">
    <location>
        <begin position="243"/>
        <end position="264"/>
    </location>
</feature>
<dbReference type="GO" id="GO:0005886">
    <property type="term" value="C:plasma membrane"/>
    <property type="evidence" value="ECO:0007669"/>
    <property type="project" value="UniProtKB-SubCell"/>
</dbReference>
<keyword evidence="2" id="KW-1003">Cell membrane</keyword>
<keyword evidence="5 6" id="KW-0472">Membrane</keyword>
<evidence type="ECO:0000313" key="9">
    <source>
        <dbReference type="EMBL" id="QNO57503.1"/>
    </source>
</evidence>
<feature type="transmembrane region" description="Helical" evidence="6">
    <location>
        <begin position="310"/>
        <end position="334"/>
    </location>
</feature>
<organism evidence="9">
    <name type="scientific">Candidatus Methanophaga sp. ANME-1 ERB7</name>
    <dbReference type="NCBI Taxonomy" id="2759913"/>
    <lineage>
        <taxon>Archaea</taxon>
        <taxon>Methanobacteriati</taxon>
        <taxon>Methanobacteriota</taxon>
        <taxon>Stenosarchaea group</taxon>
        <taxon>Methanomicrobia</taxon>
        <taxon>Candidatus Methanophagales</taxon>
        <taxon>Candidatus Methanophagaceae</taxon>
        <taxon>Candidatus Methanophaga</taxon>
    </lineage>
</organism>
<feature type="domain" description="SSD" evidence="7">
    <location>
        <begin position="243"/>
        <end position="368"/>
    </location>
</feature>
<gene>
    <name evidence="8" type="ORF">NKHFOMCA_00003</name>
    <name evidence="9" type="ORF">PBOADKMI_00048</name>
</gene>
<comment type="subcellular location">
    <subcellularLocation>
        <location evidence="1">Cell membrane</location>
        <topology evidence="1">Multi-pass membrane protein</topology>
    </subcellularLocation>
</comment>
<dbReference type="AlphaFoldDB" id="A0A7G9ZB69"/>
<dbReference type="EMBL" id="MT631690">
    <property type="protein sequence ID" value="QNO57503.1"/>
    <property type="molecule type" value="Genomic_DNA"/>
</dbReference>
<sequence>MGLKEKIGIERALSKLAAFQCRHYKKVIVMSLLITVILGYGATGLQFQGDVAKEMPQDLPVFALQEMIESEFKGEEFMIIAVCLDRETGAKDIPRDVRDPKVIASVVELHERLEAESSIEKVQSVATHFQHGVPEDMAGVKKKLASVNNSGRFFNDDFSIMLVYASPTAGLSEEKVKAVTDMIQKDVDTITKPAGVEYKITGMAPLINELIRLMREDMVFTTIVAAIIIFMLLALLERSLTKGFLVFLPLIFAIIWTFGTMGLLGIPISLSTVIVGAVIIGLGVEYGIFMVSRYYEERERHASAESLKIAITNIGSSTFGSAATTAAAFFALTLSAMPMIQHLGQTLALGIIYCWIAAAIVNPCFIVFEERIEAKKIAGLLQKWIRNER</sequence>
<evidence type="ECO:0000256" key="4">
    <source>
        <dbReference type="ARBA" id="ARBA00022989"/>
    </source>
</evidence>
<feature type="transmembrane region" description="Helical" evidence="6">
    <location>
        <begin position="27"/>
        <end position="47"/>
    </location>
</feature>
<evidence type="ECO:0000256" key="3">
    <source>
        <dbReference type="ARBA" id="ARBA00022692"/>
    </source>
</evidence>
<dbReference type="Pfam" id="PF03176">
    <property type="entry name" value="MMPL"/>
    <property type="match status" value="1"/>
</dbReference>
<evidence type="ECO:0000256" key="1">
    <source>
        <dbReference type="ARBA" id="ARBA00004651"/>
    </source>
</evidence>
<keyword evidence="4 6" id="KW-1133">Transmembrane helix</keyword>
<feature type="transmembrane region" description="Helical" evidence="6">
    <location>
        <begin position="218"/>
        <end position="236"/>
    </location>
</feature>
<evidence type="ECO:0000256" key="6">
    <source>
        <dbReference type="SAM" id="Phobius"/>
    </source>
</evidence>